<evidence type="ECO:0000313" key="3">
    <source>
        <dbReference type="EMBL" id="OXT01601.1"/>
    </source>
</evidence>
<accession>A0A231V0N8</accession>
<proteinExistence type="predicted"/>
<dbReference type="EMBL" id="NBYO01000001">
    <property type="protein sequence ID" value="OXT01601.1"/>
    <property type="molecule type" value="Genomic_DNA"/>
</dbReference>
<dbReference type="InterPro" id="IPR008207">
    <property type="entry name" value="Sig_transdc_His_kin_Hpt_dom"/>
</dbReference>
<dbReference type="Pfam" id="PF01627">
    <property type="entry name" value="Hpt"/>
    <property type="match status" value="1"/>
</dbReference>
<protein>
    <recommendedName>
        <fullName evidence="2">HPt domain-containing protein</fullName>
    </recommendedName>
</protein>
<evidence type="ECO:0000313" key="4">
    <source>
        <dbReference type="Proteomes" id="UP000215405"/>
    </source>
</evidence>
<keyword evidence="4" id="KW-1185">Reference proteome</keyword>
<reference evidence="4" key="1">
    <citation type="journal article" date="2017" name="Int. J. Syst. Evol. Microbiol.">
        <title>Notoacmeibacter marinus gen. nov., sp. nov., isolated from the gut of a limpet and proposal of Notoacmeibacteraceae fam. nov. in the order Rhizobiales of the class Alphaproteobacteria.</title>
        <authorList>
            <person name="Huang Z."/>
            <person name="Guo F."/>
            <person name="Lai Q."/>
        </authorList>
    </citation>
    <scope>NUCLEOTIDE SEQUENCE [LARGE SCALE GENOMIC DNA]</scope>
    <source>
        <strain evidence="4">XMTR2A4</strain>
    </source>
</reference>
<dbReference type="InterPro" id="IPR036641">
    <property type="entry name" value="HPT_dom_sf"/>
</dbReference>
<keyword evidence="1" id="KW-0902">Two-component regulatory system</keyword>
<dbReference type="AlphaFoldDB" id="A0A231V0N8"/>
<comment type="caution">
    <text evidence="3">The sequence shown here is derived from an EMBL/GenBank/DDBJ whole genome shotgun (WGS) entry which is preliminary data.</text>
</comment>
<feature type="domain" description="HPt" evidence="2">
    <location>
        <begin position="25"/>
        <end position="92"/>
    </location>
</feature>
<dbReference type="SUPFAM" id="SSF47226">
    <property type="entry name" value="Histidine-containing phosphotransfer domain, HPT domain"/>
    <property type="match status" value="1"/>
</dbReference>
<sequence>MSGHEFDQAAFDELLAIFDEERIEAFIANLRQLSIGLTRGDVTAVDDIEMRAHKLASRAGILGCSRLSELSLVLEQACRDRRDLRAPLSAVEDEAERTSLYFDARMVDRRKRMAR</sequence>
<dbReference type="Gene3D" id="1.20.120.160">
    <property type="entry name" value="HPT domain"/>
    <property type="match status" value="1"/>
</dbReference>
<evidence type="ECO:0000259" key="2">
    <source>
        <dbReference type="Pfam" id="PF01627"/>
    </source>
</evidence>
<gene>
    <name evidence="3" type="ORF">B7H23_01090</name>
</gene>
<dbReference type="GO" id="GO:0004672">
    <property type="term" value="F:protein kinase activity"/>
    <property type="evidence" value="ECO:0007669"/>
    <property type="project" value="UniProtKB-ARBA"/>
</dbReference>
<evidence type="ECO:0000256" key="1">
    <source>
        <dbReference type="ARBA" id="ARBA00023012"/>
    </source>
</evidence>
<dbReference type="Proteomes" id="UP000215405">
    <property type="component" value="Unassembled WGS sequence"/>
</dbReference>
<name>A0A231V0N8_9HYPH</name>
<organism evidence="3 4">
    <name type="scientific">Notoacmeibacter marinus</name>
    <dbReference type="NCBI Taxonomy" id="1876515"/>
    <lineage>
        <taxon>Bacteria</taxon>
        <taxon>Pseudomonadati</taxon>
        <taxon>Pseudomonadota</taxon>
        <taxon>Alphaproteobacteria</taxon>
        <taxon>Hyphomicrobiales</taxon>
        <taxon>Notoacmeibacteraceae</taxon>
        <taxon>Notoacmeibacter</taxon>
    </lineage>
</organism>
<dbReference type="GO" id="GO:0000160">
    <property type="term" value="P:phosphorelay signal transduction system"/>
    <property type="evidence" value="ECO:0007669"/>
    <property type="project" value="UniProtKB-KW"/>
</dbReference>
<dbReference type="RefSeq" id="WP_094075568.1">
    <property type="nucleotide sequence ID" value="NZ_NBYO01000001.1"/>
</dbReference>